<feature type="transmembrane region" description="Helical" evidence="10">
    <location>
        <begin position="136"/>
        <end position="157"/>
    </location>
</feature>
<feature type="transmembrane region" description="Helical" evidence="10">
    <location>
        <begin position="12"/>
        <end position="33"/>
    </location>
</feature>
<keyword evidence="6" id="KW-0915">Sodium</keyword>
<feature type="transmembrane region" description="Helical" evidence="10">
    <location>
        <begin position="1410"/>
        <end position="1432"/>
    </location>
</feature>
<dbReference type="eggNOG" id="KOG1965">
    <property type="taxonomic scope" value="Eukaryota"/>
</dbReference>
<evidence type="ECO:0000313" key="13">
    <source>
        <dbReference type="Proteomes" id="UP000007266"/>
    </source>
</evidence>
<feature type="transmembrane region" description="Helical" evidence="10">
    <location>
        <begin position="990"/>
        <end position="1010"/>
    </location>
</feature>
<feature type="transmembrane region" description="Helical" evidence="10">
    <location>
        <begin position="1453"/>
        <end position="1473"/>
    </location>
</feature>
<feature type="transmembrane region" description="Helical" evidence="10">
    <location>
        <begin position="201"/>
        <end position="219"/>
    </location>
</feature>
<feature type="transmembrane region" description="Helical" evidence="10">
    <location>
        <begin position="1045"/>
        <end position="1068"/>
    </location>
</feature>
<protein>
    <recommendedName>
        <fullName evidence="11">Cyclic nucleotide-binding domain-containing protein</fullName>
    </recommendedName>
</protein>
<dbReference type="InterPro" id="IPR006153">
    <property type="entry name" value="Cation/H_exchanger_TM"/>
</dbReference>
<evidence type="ECO:0000256" key="6">
    <source>
        <dbReference type="ARBA" id="ARBA00023053"/>
    </source>
</evidence>
<keyword evidence="8 10" id="KW-0472">Membrane</keyword>
<evidence type="ECO:0000256" key="2">
    <source>
        <dbReference type="ARBA" id="ARBA00022448"/>
    </source>
</evidence>
<evidence type="ECO:0000259" key="11">
    <source>
        <dbReference type="PROSITE" id="PS50042"/>
    </source>
</evidence>
<feature type="transmembrane region" description="Helical" evidence="10">
    <location>
        <begin position="1146"/>
        <end position="1164"/>
    </location>
</feature>
<feature type="transmembrane region" description="Helical" evidence="10">
    <location>
        <begin position="833"/>
        <end position="853"/>
    </location>
</feature>
<dbReference type="SUPFAM" id="SSF51206">
    <property type="entry name" value="cAMP-binding domain-like"/>
    <property type="match status" value="2"/>
</dbReference>
<keyword evidence="4 10" id="KW-0812">Transmembrane</keyword>
<evidence type="ECO:0000313" key="12">
    <source>
        <dbReference type="EMBL" id="KYB26255.1"/>
    </source>
</evidence>
<evidence type="ECO:0000256" key="1">
    <source>
        <dbReference type="ARBA" id="ARBA00004651"/>
    </source>
</evidence>
<name>A0A139WEG7_TRICA</name>
<reference evidence="12 13" key="2">
    <citation type="journal article" date="2010" name="Nucleic Acids Res.">
        <title>BeetleBase in 2010: revisions to provide comprehensive genomic information for Tribolium castaneum.</title>
        <authorList>
            <person name="Kim H.S."/>
            <person name="Murphy T."/>
            <person name="Xia J."/>
            <person name="Caragea D."/>
            <person name="Park Y."/>
            <person name="Beeman R.W."/>
            <person name="Lorenzen M.D."/>
            <person name="Butcher S."/>
            <person name="Manak J.R."/>
            <person name="Brown S.J."/>
        </authorList>
    </citation>
    <scope>GENOME REANNOTATION</scope>
    <source>
        <strain evidence="12 13">Georgia GA2</strain>
    </source>
</reference>
<dbReference type="CDD" id="cd00038">
    <property type="entry name" value="CAP_ED"/>
    <property type="match status" value="1"/>
</dbReference>
<feature type="domain" description="Cyclic nucleotide-binding" evidence="11">
    <location>
        <begin position="525"/>
        <end position="650"/>
    </location>
</feature>
<dbReference type="PROSITE" id="PS50042">
    <property type="entry name" value="CNMP_BINDING_3"/>
    <property type="match status" value="2"/>
</dbReference>
<comment type="subcellular location">
    <subcellularLocation>
        <location evidence="1">Cell membrane</location>
        <topology evidence="1">Multi-pass membrane protein</topology>
    </subcellularLocation>
</comment>
<feature type="transmembrane region" description="Helical" evidence="10">
    <location>
        <begin position="1074"/>
        <end position="1102"/>
    </location>
</feature>
<evidence type="ECO:0000256" key="5">
    <source>
        <dbReference type="ARBA" id="ARBA00022989"/>
    </source>
</evidence>
<dbReference type="EMBL" id="KQ971354">
    <property type="protein sequence ID" value="KYB26255.1"/>
    <property type="molecule type" value="Genomic_DNA"/>
</dbReference>
<evidence type="ECO:0000256" key="4">
    <source>
        <dbReference type="ARBA" id="ARBA00022692"/>
    </source>
</evidence>
<dbReference type="InterPro" id="IPR027359">
    <property type="entry name" value="Volt_channel_dom_sf"/>
</dbReference>
<keyword evidence="13" id="KW-1185">Reference proteome</keyword>
<dbReference type="FunFam" id="2.60.120.10:FF:000354">
    <property type="entry name" value="Sodium/hydrogen exchanger 10-like Protein"/>
    <property type="match status" value="1"/>
</dbReference>
<dbReference type="GO" id="GO:0015385">
    <property type="term" value="F:sodium:proton antiporter activity"/>
    <property type="evidence" value="ECO:0000318"/>
    <property type="project" value="GO_Central"/>
</dbReference>
<proteinExistence type="predicted"/>
<reference evidence="12 13" key="1">
    <citation type="journal article" date="2008" name="Nature">
        <title>The genome of the model beetle and pest Tribolium castaneum.</title>
        <authorList>
            <consortium name="Tribolium Genome Sequencing Consortium"/>
            <person name="Richards S."/>
            <person name="Gibbs R.A."/>
            <person name="Weinstock G.M."/>
            <person name="Brown S.J."/>
            <person name="Denell R."/>
            <person name="Beeman R.W."/>
            <person name="Gibbs R."/>
            <person name="Beeman R.W."/>
            <person name="Brown S.J."/>
            <person name="Bucher G."/>
            <person name="Friedrich M."/>
            <person name="Grimmelikhuijzen C.J."/>
            <person name="Klingler M."/>
            <person name="Lorenzen M."/>
            <person name="Richards S."/>
            <person name="Roth S."/>
            <person name="Schroder R."/>
            <person name="Tautz D."/>
            <person name="Zdobnov E.M."/>
            <person name="Muzny D."/>
            <person name="Gibbs R.A."/>
            <person name="Weinstock G.M."/>
            <person name="Attaway T."/>
            <person name="Bell S."/>
            <person name="Buhay C.J."/>
            <person name="Chandrabose M.N."/>
            <person name="Chavez D."/>
            <person name="Clerk-Blankenburg K.P."/>
            <person name="Cree A."/>
            <person name="Dao M."/>
            <person name="Davis C."/>
            <person name="Chacko J."/>
            <person name="Dinh H."/>
            <person name="Dugan-Rocha S."/>
            <person name="Fowler G."/>
            <person name="Garner T.T."/>
            <person name="Garnes J."/>
            <person name="Gnirke A."/>
            <person name="Hawes A."/>
            <person name="Hernandez J."/>
            <person name="Hines S."/>
            <person name="Holder M."/>
            <person name="Hume J."/>
            <person name="Jhangiani S.N."/>
            <person name="Joshi V."/>
            <person name="Khan Z.M."/>
            <person name="Jackson L."/>
            <person name="Kovar C."/>
            <person name="Kowis A."/>
            <person name="Lee S."/>
            <person name="Lewis L.R."/>
            <person name="Margolis J."/>
            <person name="Morgan M."/>
            <person name="Nazareth L.V."/>
            <person name="Nguyen N."/>
            <person name="Okwuonu G."/>
            <person name="Parker D."/>
            <person name="Richards S."/>
            <person name="Ruiz S.J."/>
            <person name="Santibanez J."/>
            <person name="Savard J."/>
            <person name="Scherer S.E."/>
            <person name="Schneider B."/>
            <person name="Sodergren E."/>
            <person name="Tautz D."/>
            <person name="Vattahil S."/>
            <person name="Villasana D."/>
            <person name="White C.S."/>
            <person name="Wright R."/>
            <person name="Park Y."/>
            <person name="Beeman R.W."/>
            <person name="Lord J."/>
            <person name="Oppert B."/>
            <person name="Lorenzen M."/>
            <person name="Brown S."/>
            <person name="Wang L."/>
            <person name="Savard J."/>
            <person name="Tautz D."/>
            <person name="Richards S."/>
            <person name="Weinstock G."/>
            <person name="Gibbs R.A."/>
            <person name="Liu Y."/>
            <person name="Worley K."/>
            <person name="Weinstock G."/>
            <person name="Elsik C.G."/>
            <person name="Reese J.T."/>
            <person name="Elhaik E."/>
            <person name="Landan G."/>
            <person name="Graur D."/>
            <person name="Arensburger P."/>
            <person name="Atkinson P."/>
            <person name="Beeman R.W."/>
            <person name="Beidler J."/>
            <person name="Brown S.J."/>
            <person name="Demuth J.P."/>
            <person name="Drury D.W."/>
            <person name="Du Y.Z."/>
            <person name="Fujiwara H."/>
            <person name="Lorenzen M."/>
            <person name="Maselli V."/>
            <person name="Osanai M."/>
            <person name="Park Y."/>
            <person name="Robertson H.M."/>
            <person name="Tu Z."/>
            <person name="Wang J.J."/>
            <person name="Wang S."/>
            <person name="Richards S."/>
            <person name="Song H."/>
            <person name="Zhang L."/>
            <person name="Sodergren E."/>
            <person name="Werner D."/>
            <person name="Stanke M."/>
            <person name="Morgenstern B."/>
            <person name="Solovyev V."/>
            <person name="Kosarev P."/>
            <person name="Brown G."/>
            <person name="Chen H.C."/>
            <person name="Ermolaeva O."/>
            <person name="Hlavina W."/>
            <person name="Kapustin Y."/>
            <person name="Kiryutin B."/>
            <person name="Kitts P."/>
            <person name="Maglott D."/>
            <person name="Pruitt K."/>
            <person name="Sapojnikov V."/>
            <person name="Souvorov A."/>
            <person name="Mackey A.J."/>
            <person name="Waterhouse R.M."/>
            <person name="Wyder S."/>
            <person name="Zdobnov E.M."/>
            <person name="Zdobnov E.M."/>
            <person name="Wyder S."/>
            <person name="Kriventseva E.V."/>
            <person name="Kadowaki T."/>
            <person name="Bork P."/>
            <person name="Aranda M."/>
            <person name="Bao R."/>
            <person name="Beermann A."/>
            <person name="Berns N."/>
            <person name="Bolognesi R."/>
            <person name="Bonneton F."/>
            <person name="Bopp D."/>
            <person name="Brown S.J."/>
            <person name="Bucher G."/>
            <person name="Butts T."/>
            <person name="Chaumot A."/>
            <person name="Denell R.E."/>
            <person name="Ferrier D.E."/>
            <person name="Friedrich M."/>
            <person name="Gordon C.M."/>
            <person name="Jindra M."/>
            <person name="Klingler M."/>
            <person name="Lan Q."/>
            <person name="Lattorff H.M."/>
            <person name="Laudet V."/>
            <person name="von Levetsow C."/>
            <person name="Liu Z."/>
            <person name="Lutz R."/>
            <person name="Lynch J.A."/>
            <person name="da Fonseca R.N."/>
            <person name="Posnien N."/>
            <person name="Reuter R."/>
            <person name="Roth S."/>
            <person name="Savard J."/>
            <person name="Schinko J.B."/>
            <person name="Schmitt C."/>
            <person name="Schoppmeier M."/>
            <person name="Schroder R."/>
            <person name="Shippy T.D."/>
            <person name="Simonnet F."/>
            <person name="Marques-Souza H."/>
            <person name="Tautz D."/>
            <person name="Tomoyasu Y."/>
            <person name="Trauner J."/>
            <person name="Van der Zee M."/>
            <person name="Vervoort M."/>
            <person name="Wittkopp N."/>
            <person name="Wimmer E.A."/>
            <person name="Yang X."/>
            <person name="Jones A.K."/>
            <person name="Sattelle D.B."/>
            <person name="Ebert P.R."/>
            <person name="Nelson D."/>
            <person name="Scott J.G."/>
            <person name="Beeman R.W."/>
            <person name="Muthukrishnan S."/>
            <person name="Kramer K.J."/>
            <person name="Arakane Y."/>
            <person name="Beeman R.W."/>
            <person name="Zhu Q."/>
            <person name="Hogenkamp D."/>
            <person name="Dixit R."/>
            <person name="Oppert B."/>
            <person name="Jiang H."/>
            <person name="Zou Z."/>
            <person name="Marshall J."/>
            <person name="Elpidina E."/>
            <person name="Vinokurov K."/>
            <person name="Oppert C."/>
            <person name="Zou Z."/>
            <person name="Evans J."/>
            <person name="Lu Z."/>
            <person name="Zhao P."/>
            <person name="Sumathipala N."/>
            <person name="Altincicek B."/>
            <person name="Vilcinskas A."/>
            <person name="Williams M."/>
            <person name="Hultmark D."/>
            <person name="Hetru C."/>
            <person name="Jiang H."/>
            <person name="Grimmelikhuijzen C.J."/>
            <person name="Hauser F."/>
            <person name="Cazzamali G."/>
            <person name="Williamson M."/>
            <person name="Park Y."/>
            <person name="Li B."/>
            <person name="Tanaka Y."/>
            <person name="Predel R."/>
            <person name="Neupert S."/>
            <person name="Schachtner J."/>
            <person name="Verleyen P."/>
            <person name="Raible F."/>
            <person name="Bork P."/>
            <person name="Friedrich M."/>
            <person name="Walden K.K."/>
            <person name="Robertson H.M."/>
            <person name="Angeli S."/>
            <person name="Foret S."/>
            <person name="Bucher G."/>
            <person name="Schuetz S."/>
            <person name="Maleszka R."/>
            <person name="Wimmer E.A."/>
            <person name="Beeman R.W."/>
            <person name="Lorenzen M."/>
            <person name="Tomoyasu Y."/>
            <person name="Miller S.C."/>
            <person name="Grossmann D."/>
            <person name="Bucher G."/>
        </authorList>
    </citation>
    <scope>NUCLEOTIDE SEQUENCE [LARGE SCALE GENOMIC DNA]</scope>
    <source>
        <strain evidence="12 13">Georgia GA2</strain>
    </source>
</reference>
<feature type="transmembrane region" description="Helical" evidence="10">
    <location>
        <begin position="888"/>
        <end position="910"/>
    </location>
</feature>
<dbReference type="PANTHER" id="PTHR10110:SF86">
    <property type="entry name" value="SODIUM_HYDROGEN EXCHANGER 7"/>
    <property type="match status" value="1"/>
</dbReference>
<feature type="transmembrane region" description="Helical" evidence="10">
    <location>
        <begin position="860"/>
        <end position="882"/>
    </location>
</feature>
<accession>A0A139WEG7</accession>
<dbReference type="GO" id="GO:0015386">
    <property type="term" value="F:potassium:proton antiporter activity"/>
    <property type="evidence" value="ECO:0000318"/>
    <property type="project" value="GO_Central"/>
</dbReference>
<evidence type="ECO:0000256" key="9">
    <source>
        <dbReference type="ARBA" id="ARBA00023201"/>
    </source>
</evidence>
<feature type="transmembrane region" description="Helical" evidence="10">
    <location>
        <begin position="953"/>
        <end position="978"/>
    </location>
</feature>
<evidence type="ECO:0000256" key="7">
    <source>
        <dbReference type="ARBA" id="ARBA00023065"/>
    </source>
</evidence>
<keyword evidence="3" id="KW-1003">Cell membrane</keyword>
<feature type="transmembrane region" description="Helical" evidence="10">
    <location>
        <begin position="922"/>
        <end position="941"/>
    </location>
</feature>
<dbReference type="InterPro" id="IPR018490">
    <property type="entry name" value="cNMP-bd_dom_sf"/>
</dbReference>
<dbReference type="Gene3D" id="1.20.120.350">
    <property type="entry name" value="Voltage-gated potassium channels. Chain C"/>
    <property type="match status" value="1"/>
</dbReference>
<evidence type="ECO:0000256" key="8">
    <source>
        <dbReference type="ARBA" id="ARBA00023136"/>
    </source>
</evidence>
<feature type="transmembrane region" description="Helical" evidence="10">
    <location>
        <begin position="1493"/>
        <end position="1515"/>
    </location>
</feature>
<feature type="domain" description="Cyclic nucleotide-binding" evidence="11">
    <location>
        <begin position="1658"/>
        <end position="1701"/>
    </location>
</feature>
<dbReference type="eggNOG" id="KOG3883">
    <property type="taxonomic scope" value="Eukaryota"/>
</dbReference>
<dbReference type="Gene3D" id="2.60.120.10">
    <property type="entry name" value="Jelly Rolls"/>
    <property type="match status" value="1"/>
</dbReference>
<sequence>MAGYVEHWYQMISVLLRFLVVGTLEGVLFGLAGRFLVRKMSWNKLSMFSIFFVMPFLCFSFAFNFGSGSGTTGVAILGLILGLERTTLSKEADKHITNFWEAVGFIMDVILCVRCAIASMLYVIEVVSWNHFVTVLVTYLIYYVTRFFCFLLFLPLLSRLGYGMGFKNMIICVWCGIKSPFSVLLVASMATIDKSNLYRHIWLSISFFVIGLYTLSNLINGSLTRSLLNFMGFRTISIARQANMSNCIKHIFDKRERTIEILKMDRFLADSDWALIRETSVIKHPYHVNVNSTAEEEEQYFLGYRYTYCPECKKDVEEQPTAKELNEIRKEAQMRVLKAKKVCYTRQFEKGMVSKPGMRLLSQGLEIELDTGEIYEVNFDHLEKKFSLCIDRYADTKLAFAYDICKSYVSTNSEVLEMLPYLIDNKQVRDEVKMKLDSDRVVITKMLGFIQKEKPWVAITVKTKQAIRTILSNMSEALNQLKVAGWIDNFEQDKLLMAMDVLYERVNAIKMVQPSAPKLIFKEVAWMAEDERVINYLFENVTLKKFDTGDIVFEEGDIADCIYIVVTGLFVVNYTPNKICLENLQAYGRLPIVDYLSSTKYDIPSVDYIVSGNCIGELSFLTERPYNCTIQAEAPSQVFVLKSEFLRRAMKMSPDPVIGLECRIWKEVSIRTAVPLLLATPAYQLLSQEQVKYALERAFVPNLSQYKIFAVTDMIEDVIIVDGFVADYNTRETYLAPCCISRTVQKLILPSSSYMNVSFDVETKLLIIPDQEVDEYDVMMMAEETCEMNTRIPIPYQVFMLASASVWGVIMYYNEVPLLFSKAIDVPMVDVALLYVPAAIFNISFCMDVPIFFKSIPQILIIGLPVAGLTGIFNGILMRQLINDKWPLAFGFFFGLLCIPTNPKFIGYLLKEQSLRTKHIGVLLEGEALISFVLGDYLYLLTVSYMSKHVVHWYQIISVILRFVVMGILEGLLFGMMGRYLVRKMSWNKLSMFSIFFVMPFLCFSFAFNFGSGCGTTGVAILGLIMGLERTTLSREAEKYLTNFWEGLGFIMDVLLCVRCAVDAMIYVVGKVEWSHYVLILVVYLVYYVTRFSCYLLFLPLLSRLGYGMDFKNMMICVWCGIKNPLSLLMVASMAVIDVSRSYDEIWRLCFFFFLGLYTLSNLINGSLTRNLLNFMGFRTISMSRQANMSNCIKHIFNKRQRTIDILKMDRFLADNDWSLIRKICTIEHPYHIDLTTEEEEQLFLGYRYTYCPECKKDVEEQPTAKEIKEIMKEAQMRVLKAKKICYTRQFERGMVSKPGMRLLSQALEVELDTGEIYQVNLDNVEKQFRLNICQRLFRKLLLRIQRLRTSCLRPKTYWRRVCYYLVIKTSYLDILMFVIVILNIVVIGIDWRYHSTFTTDSTHLEPSHKLNYVITTIKLTFIFVYFSEFIIKVMAYSRRSICADGLKRYFKSLANTIDVMIIFILIVNVTFVTNETVNLSHNHERSEEEETVHLVFSWLQLLVIVKLAVVLRIFNPLLLNCLERKADAKMALAYDICKSYAMSNSEVLEMLPYLIDNKQVREEVKMKLNCDRVLITKMLGLIQKEKPWVAITVKTKQAIRTILSNMSEAVNHLRVGGWIDNFEQEKLLLAMDVLYDRVNAIEMVQPSAPKVIFKEVAWMAEDEDVINFLFENVTVKKFDTGDVVFDEGDVADGIYIVVTG</sequence>
<dbReference type="GO" id="GO:0051453">
    <property type="term" value="P:regulation of intracellular pH"/>
    <property type="evidence" value="ECO:0000318"/>
    <property type="project" value="GO_Central"/>
</dbReference>
<dbReference type="Pfam" id="PF00999">
    <property type="entry name" value="Na_H_Exchanger"/>
    <property type="match status" value="1"/>
</dbReference>
<feature type="transmembrane region" description="Helical" evidence="10">
    <location>
        <begin position="1363"/>
        <end position="1390"/>
    </location>
</feature>
<evidence type="ECO:0000256" key="10">
    <source>
        <dbReference type="SAM" id="Phobius"/>
    </source>
</evidence>
<feature type="transmembrane region" description="Helical" evidence="10">
    <location>
        <begin position="794"/>
        <end position="813"/>
    </location>
</feature>
<dbReference type="GO" id="GO:0071805">
    <property type="term" value="P:potassium ion transmembrane transport"/>
    <property type="evidence" value="ECO:0000318"/>
    <property type="project" value="GO_Central"/>
</dbReference>
<dbReference type="InParanoid" id="A0A139WEG7"/>
<dbReference type="InterPro" id="IPR018422">
    <property type="entry name" value="Cation/H_exchanger_CPA1"/>
</dbReference>
<keyword evidence="5 10" id="KW-1133">Transmembrane helix</keyword>
<dbReference type="GO" id="GO:0098719">
    <property type="term" value="P:sodium ion import across plasma membrane"/>
    <property type="evidence" value="ECO:0000318"/>
    <property type="project" value="GO_Central"/>
</dbReference>
<organism evidence="12 13">
    <name type="scientific">Tribolium castaneum</name>
    <name type="common">Red flour beetle</name>
    <dbReference type="NCBI Taxonomy" id="7070"/>
    <lineage>
        <taxon>Eukaryota</taxon>
        <taxon>Metazoa</taxon>
        <taxon>Ecdysozoa</taxon>
        <taxon>Arthropoda</taxon>
        <taxon>Hexapoda</taxon>
        <taxon>Insecta</taxon>
        <taxon>Pterygota</taxon>
        <taxon>Neoptera</taxon>
        <taxon>Endopterygota</taxon>
        <taxon>Coleoptera</taxon>
        <taxon>Polyphaga</taxon>
        <taxon>Cucujiformia</taxon>
        <taxon>Tenebrionidae</taxon>
        <taxon>Tenebrionidae incertae sedis</taxon>
        <taxon>Tribolium</taxon>
    </lineage>
</organism>
<feature type="transmembrane region" description="Helical" evidence="10">
    <location>
        <begin position="99"/>
        <end position="124"/>
    </location>
</feature>
<dbReference type="Proteomes" id="UP000007266">
    <property type="component" value="Linkage group 7"/>
</dbReference>
<keyword evidence="9" id="KW-0739">Sodium transport</keyword>
<dbReference type="PANTHER" id="PTHR10110">
    <property type="entry name" value="SODIUM/HYDROGEN EXCHANGER"/>
    <property type="match status" value="1"/>
</dbReference>
<dbReference type="GO" id="GO:0005886">
    <property type="term" value="C:plasma membrane"/>
    <property type="evidence" value="ECO:0000318"/>
    <property type="project" value="GO_Central"/>
</dbReference>
<feature type="transmembrane region" description="Helical" evidence="10">
    <location>
        <begin position="45"/>
        <end position="63"/>
    </location>
</feature>
<gene>
    <name evidence="12" type="primary">AUGUSTUS-3.0.2_33683</name>
    <name evidence="12" type="ORF">TcasGA2_TC033683</name>
</gene>
<feature type="transmembrane region" description="Helical" evidence="10">
    <location>
        <begin position="169"/>
        <end position="189"/>
    </location>
</feature>
<evidence type="ECO:0000256" key="3">
    <source>
        <dbReference type="ARBA" id="ARBA00022475"/>
    </source>
</evidence>
<keyword evidence="7" id="KW-0406">Ion transport</keyword>
<dbReference type="InterPro" id="IPR014710">
    <property type="entry name" value="RmlC-like_jellyroll"/>
</dbReference>
<dbReference type="InterPro" id="IPR000595">
    <property type="entry name" value="cNMP-bd_dom"/>
</dbReference>
<keyword evidence="2" id="KW-0813">Transport</keyword>